<dbReference type="eggNOG" id="COG1863">
    <property type="taxonomic scope" value="Bacteria"/>
</dbReference>
<keyword evidence="8" id="KW-1185">Reference proteome</keyword>
<gene>
    <name evidence="7" type="ORF">SCD_n02002</name>
</gene>
<evidence type="ECO:0000256" key="4">
    <source>
        <dbReference type="ARBA" id="ARBA00022692"/>
    </source>
</evidence>
<sequence length="162" mass="17672">MRRLFPRPALSVAIFLLWAALTNAASLGMLLLGAVLALALPFVTRPFWPDAPRLARPGTMLTLAARVVMDIVIANWAVARRVIGPIARLEPAFVEVPLDLRDPFVATILASIVSLTPGTVSIDVDQESWVLCLHALDAPDPAALIREIKQRYEAPLKEIFAC</sequence>
<comment type="subcellular location">
    <subcellularLocation>
        <location evidence="1">Cell membrane</location>
        <topology evidence="1">Multi-pass membrane protein</topology>
    </subcellularLocation>
</comment>
<dbReference type="AlphaFoldDB" id="S6ACS3"/>
<proteinExistence type="inferred from homology"/>
<organism evidence="7 8">
    <name type="scientific">Sulfuricella denitrificans (strain DSM 22764 / NBRC 105220 / skB26)</name>
    <dbReference type="NCBI Taxonomy" id="1163617"/>
    <lineage>
        <taxon>Bacteria</taxon>
        <taxon>Pseudomonadati</taxon>
        <taxon>Pseudomonadota</taxon>
        <taxon>Betaproteobacteria</taxon>
        <taxon>Nitrosomonadales</taxon>
        <taxon>Sulfuricellaceae</taxon>
        <taxon>Sulfuricella</taxon>
    </lineage>
</organism>
<keyword evidence="5" id="KW-1133">Transmembrane helix</keyword>
<dbReference type="OrthoDB" id="9807187at2"/>
<dbReference type="GO" id="GO:0008324">
    <property type="term" value="F:monoatomic cation transmembrane transporter activity"/>
    <property type="evidence" value="ECO:0007669"/>
    <property type="project" value="InterPro"/>
</dbReference>
<keyword evidence="6" id="KW-0472">Membrane</keyword>
<dbReference type="PIRSF" id="PIRSF019239">
    <property type="entry name" value="MrpE"/>
    <property type="match status" value="1"/>
</dbReference>
<keyword evidence="4" id="KW-0812">Transmembrane</keyword>
<evidence type="ECO:0000256" key="5">
    <source>
        <dbReference type="ARBA" id="ARBA00022989"/>
    </source>
</evidence>
<evidence type="ECO:0000256" key="6">
    <source>
        <dbReference type="ARBA" id="ARBA00023136"/>
    </source>
</evidence>
<evidence type="ECO:0000256" key="2">
    <source>
        <dbReference type="ARBA" id="ARBA00006228"/>
    </source>
</evidence>
<comment type="similarity">
    <text evidence="2">Belongs to the CPA3 antiporters (TC 2.A.63) subunit E family.</text>
</comment>
<dbReference type="InterPro" id="IPR002758">
    <property type="entry name" value="Cation_antiport_E"/>
</dbReference>
<dbReference type="HOGENOM" id="CLU_086615_4_0_4"/>
<dbReference type="EMBL" id="AP013066">
    <property type="protein sequence ID" value="BAN35813.1"/>
    <property type="molecule type" value="Genomic_DNA"/>
</dbReference>
<protein>
    <submittedName>
        <fullName evidence="7">Cation antiporter</fullName>
    </submittedName>
</protein>
<dbReference type="NCBIfam" id="NF006518">
    <property type="entry name" value="PRK08965.1-2"/>
    <property type="match status" value="1"/>
</dbReference>
<dbReference type="PANTHER" id="PTHR34584">
    <property type="entry name" value="NA(+)/H(+) ANTIPORTER SUBUNIT E1"/>
    <property type="match status" value="1"/>
</dbReference>
<dbReference type="Proteomes" id="UP000015559">
    <property type="component" value="Chromosome"/>
</dbReference>
<evidence type="ECO:0000256" key="3">
    <source>
        <dbReference type="ARBA" id="ARBA00022475"/>
    </source>
</evidence>
<dbReference type="GO" id="GO:0005886">
    <property type="term" value="C:plasma membrane"/>
    <property type="evidence" value="ECO:0007669"/>
    <property type="project" value="UniProtKB-SubCell"/>
</dbReference>
<name>S6ACS3_SULDS</name>
<dbReference type="Pfam" id="PF01899">
    <property type="entry name" value="MNHE"/>
    <property type="match status" value="1"/>
</dbReference>
<evidence type="ECO:0000313" key="7">
    <source>
        <dbReference type="EMBL" id="BAN35813.1"/>
    </source>
</evidence>
<accession>S6ACS3</accession>
<evidence type="ECO:0000313" key="8">
    <source>
        <dbReference type="Proteomes" id="UP000015559"/>
    </source>
</evidence>
<evidence type="ECO:0000256" key="1">
    <source>
        <dbReference type="ARBA" id="ARBA00004651"/>
    </source>
</evidence>
<keyword evidence="3" id="KW-1003">Cell membrane</keyword>
<dbReference type="PANTHER" id="PTHR34584:SF1">
    <property type="entry name" value="NA(+)_H(+) ANTIPORTER SUBUNIT E1"/>
    <property type="match status" value="1"/>
</dbReference>
<dbReference type="STRING" id="1163617.SCD_n02002"/>
<dbReference type="RefSeq" id="WP_009205008.1">
    <property type="nucleotide sequence ID" value="NC_022357.1"/>
</dbReference>
<dbReference type="KEGG" id="sdr:SCD_n02002"/>
<reference evidence="7 8" key="1">
    <citation type="journal article" date="2012" name="Appl. Environ. Microbiol.">
        <title>Draft genome sequence of a psychrotolerant sulfur-oxidizing bacterium, Sulfuricella denitrificans skB26, and proteomic insights into cold adaptation.</title>
        <authorList>
            <person name="Watanabe T."/>
            <person name="Kojima H."/>
            <person name="Fukui M."/>
        </authorList>
    </citation>
    <scope>NUCLEOTIDE SEQUENCE [LARGE SCALE GENOMIC DNA]</scope>
    <source>
        <strain evidence="8">skB26</strain>
    </source>
</reference>